<reference evidence="1" key="1">
    <citation type="submission" date="2021-01" db="EMBL/GenBank/DDBJ databases">
        <title>Whole genome shotgun sequence of Actinoplanes ferrugineus NBRC 15555.</title>
        <authorList>
            <person name="Komaki H."/>
            <person name="Tamura T."/>
        </authorList>
    </citation>
    <scope>NUCLEOTIDE SEQUENCE</scope>
    <source>
        <strain evidence="1">NBRC 15555</strain>
    </source>
</reference>
<comment type="caution">
    <text evidence="1">The sequence shown here is derived from an EMBL/GenBank/DDBJ whole genome shotgun (WGS) entry which is preliminary data.</text>
</comment>
<dbReference type="InterPro" id="IPR006439">
    <property type="entry name" value="HAD-SF_hydro_IA"/>
</dbReference>
<accession>A0A919J890</accession>
<dbReference type="InterPro" id="IPR051806">
    <property type="entry name" value="HAD-like_SPP"/>
</dbReference>
<dbReference type="PANTHER" id="PTHR43481">
    <property type="entry name" value="FRUCTOSE-1-PHOSPHATE PHOSPHATASE"/>
    <property type="match status" value="1"/>
</dbReference>
<dbReference type="GO" id="GO:0050308">
    <property type="term" value="F:sugar-phosphatase activity"/>
    <property type="evidence" value="ECO:0007669"/>
    <property type="project" value="TreeGrafter"/>
</dbReference>
<protein>
    <submittedName>
        <fullName evidence="1">Phosphoglycolate phosphatase</fullName>
    </submittedName>
</protein>
<gene>
    <name evidence="1" type="ORF">Afe05nite_77480</name>
</gene>
<evidence type="ECO:0000313" key="2">
    <source>
        <dbReference type="Proteomes" id="UP000598174"/>
    </source>
</evidence>
<dbReference type="CDD" id="cd07505">
    <property type="entry name" value="HAD_BPGM-like"/>
    <property type="match status" value="1"/>
</dbReference>
<dbReference type="Gene3D" id="3.40.50.1000">
    <property type="entry name" value="HAD superfamily/HAD-like"/>
    <property type="match status" value="1"/>
</dbReference>
<dbReference type="RefSeq" id="WP_203822250.1">
    <property type="nucleotide sequence ID" value="NZ_BAAABP010000039.1"/>
</dbReference>
<dbReference type="InterPro" id="IPR036412">
    <property type="entry name" value="HAD-like_sf"/>
</dbReference>
<name>A0A919J890_9ACTN</name>
<dbReference type="AlphaFoldDB" id="A0A919J890"/>
<dbReference type="InterPro" id="IPR023198">
    <property type="entry name" value="PGP-like_dom2"/>
</dbReference>
<dbReference type="Proteomes" id="UP000598174">
    <property type="component" value="Unassembled WGS sequence"/>
</dbReference>
<dbReference type="NCBIfam" id="TIGR01509">
    <property type="entry name" value="HAD-SF-IA-v3"/>
    <property type="match status" value="1"/>
</dbReference>
<dbReference type="InterPro" id="IPR023214">
    <property type="entry name" value="HAD_sf"/>
</dbReference>
<sequence>MSRRAVLFDLDGTLVDSNPYWFAAWRALTEERAADLPDGALDGLVGLATPIAVATVHRRLRWQGDVLADVAWLEANVGAALRRHTNWLPGALEVVRGVRAAGLPTGLVTSSSRALVDCVLPNGGGRLFDVIVTGDDVPEHERKPDPAPYRLAAHLLGRSASDCVAVEDSATGVASAIAAGCPVIHLGHTGPECCTTILPAQDLARLDVQTLLQAAFEGDPASRPPEFRPDAAGRA</sequence>
<dbReference type="EMBL" id="BOMM01000074">
    <property type="protein sequence ID" value="GIE15908.1"/>
    <property type="molecule type" value="Genomic_DNA"/>
</dbReference>
<dbReference type="Pfam" id="PF00702">
    <property type="entry name" value="Hydrolase"/>
    <property type="match status" value="1"/>
</dbReference>
<keyword evidence="2" id="KW-1185">Reference proteome</keyword>
<dbReference type="PANTHER" id="PTHR43481:SF4">
    <property type="entry name" value="GLYCEROL-1-PHOSPHATE PHOSPHOHYDROLASE 1-RELATED"/>
    <property type="match status" value="1"/>
</dbReference>
<organism evidence="1 2">
    <name type="scientific">Paractinoplanes ferrugineus</name>
    <dbReference type="NCBI Taxonomy" id="113564"/>
    <lineage>
        <taxon>Bacteria</taxon>
        <taxon>Bacillati</taxon>
        <taxon>Actinomycetota</taxon>
        <taxon>Actinomycetes</taxon>
        <taxon>Micromonosporales</taxon>
        <taxon>Micromonosporaceae</taxon>
        <taxon>Paractinoplanes</taxon>
    </lineage>
</organism>
<dbReference type="SFLD" id="SFLDS00003">
    <property type="entry name" value="Haloacid_Dehalogenase"/>
    <property type="match status" value="1"/>
</dbReference>
<dbReference type="SFLD" id="SFLDG01129">
    <property type="entry name" value="C1.5:_HAD__Beta-PGM__Phosphata"/>
    <property type="match status" value="1"/>
</dbReference>
<proteinExistence type="predicted"/>
<dbReference type="SUPFAM" id="SSF56784">
    <property type="entry name" value="HAD-like"/>
    <property type="match status" value="1"/>
</dbReference>
<dbReference type="Gene3D" id="1.10.150.240">
    <property type="entry name" value="Putative phosphatase, domain 2"/>
    <property type="match status" value="1"/>
</dbReference>
<evidence type="ECO:0000313" key="1">
    <source>
        <dbReference type="EMBL" id="GIE15908.1"/>
    </source>
</evidence>
<dbReference type="PRINTS" id="PR00413">
    <property type="entry name" value="HADHALOGNASE"/>
</dbReference>